<dbReference type="EMBL" id="JBBNAF010000008">
    <property type="protein sequence ID" value="KAK9122208.1"/>
    <property type="molecule type" value="Genomic_DNA"/>
</dbReference>
<keyword evidence="2" id="KW-1185">Reference proteome</keyword>
<gene>
    <name evidence="1" type="ORF">Syun_019825</name>
</gene>
<dbReference type="Proteomes" id="UP001420932">
    <property type="component" value="Unassembled WGS sequence"/>
</dbReference>
<dbReference type="Pfam" id="PF01190">
    <property type="entry name" value="Pollen_Ole_e_1"/>
    <property type="match status" value="1"/>
</dbReference>
<evidence type="ECO:0000313" key="2">
    <source>
        <dbReference type="Proteomes" id="UP001420932"/>
    </source>
</evidence>
<accession>A0AAP0IWI8</accession>
<proteinExistence type="predicted"/>
<evidence type="ECO:0000313" key="1">
    <source>
        <dbReference type="EMBL" id="KAK9122208.1"/>
    </source>
</evidence>
<name>A0AAP0IWI8_9MAGN</name>
<dbReference type="AlphaFoldDB" id="A0AAP0IWI8"/>
<reference evidence="1 2" key="1">
    <citation type="submission" date="2024-01" db="EMBL/GenBank/DDBJ databases">
        <title>Genome assemblies of Stephania.</title>
        <authorList>
            <person name="Yang L."/>
        </authorList>
    </citation>
    <scope>NUCLEOTIDE SEQUENCE [LARGE SCALE GENOMIC DNA]</scope>
    <source>
        <strain evidence="1">YNDBR</strain>
        <tissue evidence="1">Leaf</tissue>
    </source>
</reference>
<comment type="caution">
    <text evidence="1">The sequence shown here is derived from an EMBL/GenBank/DDBJ whole genome shotgun (WGS) entry which is preliminary data.</text>
</comment>
<protein>
    <submittedName>
        <fullName evidence="1">Uncharacterized protein</fullName>
    </submittedName>
</protein>
<sequence>MRDTLIATLYRNEKRSVEQQQTEEGEDELFAITRFLATAENSQTKDEASSVVVKGSIGYVPPGSRVSATCMDKCDKVIYYGSDEMDEEGEFDMVVDSREACKELRPELCFVRLVSSPNPVCNVATNFGGGKSE</sequence>
<organism evidence="1 2">
    <name type="scientific">Stephania yunnanensis</name>
    <dbReference type="NCBI Taxonomy" id="152371"/>
    <lineage>
        <taxon>Eukaryota</taxon>
        <taxon>Viridiplantae</taxon>
        <taxon>Streptophyta</taxon>
        <taxon>Embryophyta</taxon>
        <taxon>Tracheophyta</taxon>
        <taxon>Spermatophyta</taxon>
        <taxon>Magnoliopsida</taxon>
        <taxon>Ranunculales</taxon>
        <taxon>Menispermaceae</taxon>
        <taxon>Menispermoideae</taxon>
        <taxon>Cissampelideae</taxon>
        <taxon>Stephania</taxon>
    </lineage>
</organism>